<dbReference type="AlphaFoldDB" id="A0A1H4A210"/>
<dbReference type="EMBL" id="FNQN01000004">
    <property type="protein sequence ID" value="SEA29848.1"/>
    <property type="molecule type" value="Genomic_DNA"/>
</dbReference>
<evidence type="ECO:0000313" key="1">
    <source>
        <dbReference type="EMBL" id="SEA29848.1"/>
    </source>
</evidence>
<reference evidence="1 2" key="1">
    <citation type="submission" date="2016-10" db="EMBL/GenBank/DDBJ databases">
        <authorList>
            <person name="de Groot N.N."/>
        </authorList>
    </citation>
    <scope>NUCLEOTIDE SEQUENCE [LARGE SCALE GENOMIC DNA]</scope>
    <source>
        <strain evidence="1 2">DSM 7343</strain>
    </source>
</reference>
<organism evidence="1 2">
    <name type="scientific">Desulfuromusa kysingii</name>
    <dbReference type="NCBI Taxonomy" id="37625"/>
    <lineage>
        <taxon>Bacteria</taxon>
        <taxon>Pseudomonadati</taxon>
        <taxon>Thermodesulfobacteriota</taxon>
        <taxon>Desulfuromonadia</taxon>
        <taxon>Desulfuromonadales</taxon>
        <taxon>Geopsychrobacteraceae</taxon>
        <taxon>Desulfuromusa</taxon>
    </lineage>
</organism>
<gene>
    <name evidence="1" type="ORF">SAMN05660420_01763</name>
</gene>
<accession>A0A1H4A210</accession>
<dbReference type="Proteomes" id="UP000199409">
    <property type="component" value="Unassembled WGS sequence"/>
</dbReference>
<proteinExistence type="predicted"/>
<dbReference type="STRING" id="37625.SAMN05660420_01763"/>
<name>A0A1H4A210_9BACT</name>
<protein>
    <submittedName>
        <fullName evidence="1">Uncharacterized protein</fullName>
    </submittedName>
</protein>
<keyword evidence="2" id="KW-1185">Reference proteome</keyword>
<evidence type="ECO:0000313" key="2">
    <source>
        <dbReference type="Proteomes" id="UP000199409"/>
    </source>
</evidence>
<sequence>MRESVPINFPGAPNAIAKMVPRKNIVRNLSNDEEVDHLKALGELLVSLATSAGAYASAFCSRRSILTEDLG</sequence>